<accession>L8EAA9</accession>
<dbReference type="AlphaFoldDB" id="L8EAA9"/>
<reference evidence="2" key="1">
    <citation type="journal article" date="2013" name="PLoS ONE">
        <title>Direct detection of alternative open reading frames translation products in human significantly expands the proteome.</title>
        <authorList>
            <person name="Vanderperre B."/>
            <person name="Lucier J.-F."/>
            <person name="Motard J."/>
            <person name="Tremblay G."/>
            <person name="Vanderperre S."/>
            <person name="Wisztorski M."/>
            <person name="Salzet M."/>
            <person name="Boisvert F.-M."/>
            <person name="Roucou X."/>
        </authorList>
    </citation>
    <scope>NUCLEOTIDE SEQUENCE</scope>
</reference>
<organism evidence="2">
    <name type="scientific">Homo sapiens</name>
    <name type="common">Human</name>
    <dbReference type="NCBI Taxonomy" id="9606"/>
    <lineage>
        <taxon>Eukaryota</taxon>
        <taxon>Metazoa</taxon>
        <taxon>Chordata</taxon>
        <taxon>Craniata</taxon>
        <taxon>Vertebrata</taxon>
        <taxon>Euteleostomi</taxon>
        <taxon>Mammalia</taxon>
        <taxon>Eutheria</taxon>
        <taxon>Euarchontoglires</taxon>
        <taxon>Primates</taxon>
        <taxon>Haplorrhini</taxon>
        <taxon>Catarrhini</taxon>
        <taxon>Hominidae</taxon>
        <taxon>Homo</taxon>
    </lineage>
</organism>
<sequence>MSPFDLKQSNPLSPTTTEKSKLIFPCPPLFNSIYCFWYNFSLGKEGKL</sequence>
<feature type="compositionally biased region" description="Polar residues" evidence="1">
    <location>
        <begin position="7"/>
        <end position="17"/>
    </location>
</feature>
<evidence type="ECO:0000313" key="2">
    <source>
        <dbReference type="EMBL" id="CCQ43268.1"/>
    </source>
</evidence>
<feature type="region of interest" description="Disordered" evidence="1">
    <location>
        <begin position="1"/>
        <end position="21"/>
    </location>
</feature>
<evidence type="ECO:0000256" key="1">
    <source>
        <dbReference type="SAM" id="MobiDB-lite"/>
    </source>
</evidence>
<protein>
    <submittedName>
        <fullName evidence="2">Alternative protein TAF1</fullName>
    </submittedName>
</protein>
<gene>
    <name evidence="2" type="primary">TAF1</name>
</gene>
<dbReference type="ChiTaRS" id="TAF1">
    <property type="organism name" value="human"/>
</dbReference>
<name>L8EAA9_HUMAN</name>
<proteinExistence type="predicted"/>
<dbReference type="OrthoDB" id="5752at2759"/>
<dbReference type="EMBL" id="HF583771">
    <property type="protein sequence ID" value="CCQ43268.1"/>
    <property type="molecule type" value="Genomic_DNA"/>
</dbReference>